<dbReference type="EMBL" id="CP001967">
    <property type="protein sequence ID" value="ADG80845.1"/>
    <property type="molecule type" value="Genomic_DNA"/>
</dbReference>
<evidence type="ECO:0000313" key="2">
    <source>
        <dbReference type="Proteomes" id="UP000001213"/>
    </source>
</evidence>
<keyword evidence="1" id="KW-0614">Plasmid</keyword>
<evidence type="ECO:0000313" key="1">
    <source>
        <dbReference type="EMBL" id="ADG80845.1"/>
    </source>
</evidence>
<protein>
    <recommendedName>
        <fullName evidence="3">ESX-1 secretion-associated regulator EspR</fullName>
    </recommendedName>
</protein>
<sequence length="159" mass="17741">MPDYADLSVKINRLFSYWHNRSEPELTSQAMATVLGQQFFDGSLIPVQQIERLRTPGAPLDPQADPPLLEALCTLCGVDSAYLTDSLAASRIDRQLRLWIAVRDRGLDHLAVRAGKAELTLDELDDLIELAESSAPPIAPVTSIAAPRRRRWPSRVQQR</sequence>
<dbReference type="HOGENOM" id="CLU_1843549_0_0_11"/>
<dbReference type="Proteomes" id="UP000001213">
    <property type="component" value="Plasmid pTpau01"/>
</dbReference>
<geneLocation type="plasmid" evidence="1 2">
    <name>pTpau01</name>
</geneLocation>
<dbReference type="Gene3D" id="1.10.260.40">
    <property type="entry name" value="lambda repressor-like DNA-binding domains"/>
    <property type="match status" value="1"/>
</dbReference>
<dbReference type="InterPro" id="IPR010982">
    <property type="entry name" value="Lambda_DNA-bd_dom_sf"/>
</dbReference>
<organism evidence="1 2">
    <name type="scientific">Tsukamurella paurometabola (strain ATCC 8368 / DSM 20162 / CCUG 35730 / CIP 100753 / JCM 10117 / KCTC 9821 / NBRC 16120 / NCIMB 702349 / NCTC 13040)</name>
    <name type="common">Corynebacterium paurometabolum</name>
    <dbReference type="NCBI Taxonomy" id="521096"/>
    <lineage>
        <taxon>Bacteria</taxon>
        <taxon>Bacillati</taxon>
        <taxon>Actinomycetota</taxon>
        <taxon>Actinomycetes</taxon>
        <taxon>Mycobacteriales</taxon>
        <taxon>Tsukamurellaceae</taxon>
        <taxon>Tsukamurella</taxon>
    </lineage>
</organism>
<dbReference type="AlphaFoldDB" id="D5UYZ8"/>
<accession>D5UYZ8</accession>
<proteinExistence type="predicted"/>
<dbReference type="KEGG" id="tpr:Tpau_4279"/>
<dbReference type="GO" id="GO:0003677">
    <property type="term" value="F:DNA binding"/>
    <property type="evidence" value="ECO:0007669"/>
    <property type="project" value="InterPro"/>
</dbReference>
<gene>
    <name evidence="1" type="ordered locus">Tpau_4279</name>
</gene>
<dbReference type="eggNOG" id="ENOG5030RC4">
    <property type="taxonomic scope" value="Bacteria"/>
</dbReference>
<name>D5UYZ8_TSUPD</name>
<evidence type="ECO:0008006" key="3">
    <source>
        <dbReference type="Google" id="ProtNLM"/>
    </source>
</evidence>
<reference evidence="1 2" key="2">
    <citation type="journal article" date="2011" name="Stand. Genomic Sci.">
        <title>Complete genome sequence of Tsukamurella paurometabola type strain (no. 33).</title>
        <authorList>
            <person name="Munk A.C."/>
            <person name="Lapidus A."/>
            <person name="Lucas S."/>
            <person name="Nolan M."/>
            <person name="Tice H."/>
            <person name="Cheng J.F."/>
            <person name="Del Rio T.G."/>
            <person name="Goodwin L."/>
            <person name="Pitluck S."/>
            <person name="Liolios K."/>
            <person name="Huntemann M."/>
            <person name="Ivanova N."/>
            <person name="Mavromatis K."/>
            <person name="Mikhailova N."/>
            <person name="Pati A."/>
            <person name="Chen A."/>
            <person name="Palaniappan K."/>
            <person name="Tapia R."/>
            <person name="Han C."/>
            <person name="Land M."/>
            <person name="Hauser L."/>
            <person name="Chang Y.J."/>
            <person name="Jeffries C.D."/>
            <person name="Brettin T."/>
            <person name="Yasawong M."/>
            <person name="Brambilla E.M."/>
            <person name="Rohde M."/>
            <person name="Sikorski J."/>
            <person name="Goker M."/>
            <person name="Detter J.C."/>
            <person name="Woyke T."/>
            <person name="Bristow J."/>
            <person name="Eisen J.A."/>
            <person name="Markowitz V."/>
            <person name="Hugenholtz P."/>
            <person name="Kyrpides N.C."/>
            <person name="Klenk H.P."/>
        </authorList>
    </citation>
    <scope>NUCLEOTIDE SEQUENCE [LARGE SCALE GENOMIC DNA]</scope>
    <source>
        <strain evidence="2">ATCC 8368 / DSM 20162 / CCUG 35730 / CIP 100753 / JCM 10117 / KCTC 9821 / NBRC 16120 / NCIMB 702349 / NCTC 13040</strain>
        <plasmid evidence="1">pTpau01</plasmid>
    </source>
</reference>
<keyword evidence="2" id="KW-1185">Reference proteome</keyword>
<reference evidence="2" key="1">
    <citation type="submission" date="2010-03" db="EMBL/GenBank/DDBJ databases">
        <title>The complete plasmid of Tsukamurella paurometabola DSM 20162.</title>
        <authorList>
            <consortium name="US DOE Joint Genome Institute (JGI-PGF)"/>
            <person name="Lucas S."/>
            <person name="Copeland A."/>
            <person name="Lapidus A."/>
            <person name="Glavina del Rio T."/>
            <person name="Dalin E."/>
            <person name="Tice H."/>
            <person name="Bruce D."/>
            <person name="Goodwin L."/>
            <person name="Pitluck S."/>
            <person name="Kyrpides N."/>
            <person name="Mavromatis K."/>
            <person name="Ivanova N."/>
            <person name="Mikhailova N."/>
            <person name="Munk A.C."/>
            <person name="Brettin T."/>
            <person name="Detter J.C."/>
            <person name="Tapia R."/>
            <person name="Han C."/>
            <person name="Larimer F."/>
            <person name="Land M."/>
            <person name="Hauser L."/>
            <person name="Markowitz V."/>
            <person name="Cheng J.-F."/>
            <person name="Hugenholtz P."/>
            <person name="Woyke T."/>
            <person name="Wu D."/>
            <person name="Jando M."/>
            <person name="Brambilla E."/>
            <person name="Klenk H.-P."/>
            <person name="Eisen J.A."/>
        </authorList>
    </citation>
    <scope>NUCLEOTIDE SEQUENCE [LARGE SCALE GENOMIC DNA]</scope>
    <source>
        <strain evidence="2">ATCC 8368 / DSM 20162 / CCUG 35730 / CIP 100753 / JCM 10117 / KCTC 9821 / NBRC 16120 / NCIMB 702349 / NCTC 13040</strain>
        <plasmid evidence="2">pTpau01</plasmid>
    </source>
</reference>